<feature type="region of interest" description="Disordered" evidence="1">
    <location>
        <begin position="97"/>
        <end position="130"/>
    </location>
</feature>
<evidence type="ECO:0000313" key="2">
    <source>
        <dbReference type="EMBL" id="GBG29417.1"/>
    </source>
</evidence>
<dbReference type="AlphaFoldDB" id="A0A2R5GEQ9"/>
<feature type="compositionally biased region" description="Polar residues" evidence="1">
    <location>
        <begin position="44"/>
        <end position="59"/>
    </location>
</feature>
<evidence type="ECO:0000313" key="3">
    <source>
        <dbReference type="Proteomes" id="UP000241890"/>
    </source>
</evidence>
<gene>
    <name evidence="2" type="ORF">FCC1311_056382</name>
</gene>
<dbReference type="EMBL" id="BEYU01000057">
    <property type="protein sequence ID" value="GBG29417.1"/>
    <property type="molecule type" value="Genomic_DNA"/>
</dbReference>
<reference evidence="2 3" key="1">
    <citation type="submission" date="2017-12" db="EMBL/GenBank/DDBJ databases">
        <title>Sequencing, de novo assembly and annotation of complete genome of a new Thraustochytrid species, strain FCC1311.</title>
        <authorList>
            <person name="Sedici K."/>
            <person name="Godart F."/>
            <person name="Aiese Cigliano R."/>
            <person name="Sanseverino W."/>
            <person name="Barakat M."/>
            <person name="Ortet P."/>
            <person name="Marechal E."/>
            <person name="Cagnac O."/>
            <person name="Amato A."/>
        </authorList>
    </citation>
    <scope>NUCLEOTIDE SEQUENCE [LARGE SCALE GENOMIC DNA]</scope>
</reference>
<protein>
    <submittedName>
        <fullName evidence="2">Uncharacterized protein</fullName>
    </submittedName>
</protein>
<sequence length="223" mass="24110">MATPSDDDDLLDEALDELDLLDEVAEDMLLEEAAEEDDEFADSAKSTPVVPSNSMAQANRQQIATLSGPPKTWQDTLQILEPVERLEWAKTISKDLSVQGSMPPQPNYSSAYSSGTAGGKSSGSKTGENAGGENAVASLMSGNVVLTPDSPASLFAACLKKALLAVNKEYVGTFSPSPELLDHFREQLATDIQDRLQHHPVERDNVLADPERFPELFHLLQSL</sequence>
<dbReference type="Proteomes" id="UP000241890">
    <property type="component" value="Unassembled WGS sequence"/>
</dbReference>
<organism evidence="2 3">
    <name type="scientific">Hondaea fermentalgiana</name>
    <dbReference type="NCBI Taxonomy" id="2315210"/>
    <lineage>
        <taxon>Eukaryota</taxon>
        <taxon>Sar</taxon>
        <taxon>Stramenopiles</taxon>
        <taxon>Bigyra</taxon>
        <taxon>Labyrinthulomycetes</taxon>
        <taxon>Thraustochytrida</taxon>
        <taxon>Thraustochytriidae</taxon>
        <taxon>Hondaea</taxon>
    </lineage>
</organism>
<evidence type="ECO:0000256" key="1">
    <source>
        <dbReference type="SAM" id="MobiDB-lite"/>
    </source>
</evidence>
<comment type="caution">
    <text evidence="2">The sequence shown here is derived from an EMBL/GenBank/DDBJ whole genome shotgun (WGS) entry which is preliminary data.</text>
</comment>
<proteinExistence type="predicted"/>
<feature type="compositionally biased region" description="Acidic residues" evidence="1">
    <location>
        <begin position="32"/>
        <end position="41"/>
    </location>
</feature>
<feature type="region of interest" description="Disordered" evidence="1">
    <location>
        <begin position="32"/>
        <end position="59"/>
    </location>
</feature>
<accession>A0A2R5GEQ9</accession>
<dbReference type="InParanoid" id="A0A2R5GEQ9"/>
<keyword evidence="3" id="KW-1185">Reference proteome</keyword>
<name>A0A2R5GEQ9_9STRA</name>